<keyword evidence="1" id="KW-0812">Transmembrane</keyword>
<keyword evidence="3" id="KW-1185">Reference proteome</keyword>
<dbReference type="InterPro" id="IPR014198">
    <property type="entry name" value="Spore_III_AB"/>
</dbReference>
<dbReference type="AlphaFoldDB" id="A0A1C0A9I6"/>
<feature type="transmembrane region" description="Helical" evidence="1">
    <location>
        <begin position="152"/>
        <end position="168"/>
    </location>
</feature>
<keyword evidence="1" id="KW-0472">Membrane</keyword>
<dbReference type="Proteomes" id="UP000093514">
    <property type="component" value="Unassembled WGS sequence"/>
</dbReference>
<evidence type="ECO:0000256" key="1">
    <source>
        <dbReference type="SAM" id="Phobius"/>
    </source>
</evidence>
<name>A0A1C0A9I6_9FIRM</name>
<proteinExistence type="predicted"/>
<dbReference type="Pfam" id="PF09548">
    <property type="entry name" value="Spore_III_AB"/>
    <property type="match status" value="1"/>
</dbReference>
<dbReference type="EMBL" id="LWDV01000008">
    <property type="protein sequence ID" value="OCL26948.1"/>
    <property type="molecule type" value="Genomic_DNA"/>
</dbReference>
<protein>
    <submittedName>
        <fullName evidence="2">Stage III sporulation protein AB</fullName>
    </submittedName>
</protein>
<dbReference type="OrthoDB" id="1957909at2"/>
<accession>A0A1C0A9I6</accession>
<dbReference type="NCBIfam" id="TIGR02833">
    <property type="entry name" value="spore_III_AB"/>
    <property type="match status" value="1"/>
</dbReference>
<keyword evidence="1" id="KW-1133">Transmembrane helix</keyword>
<evidence type="ECO:0000313" key="2">
    <source>
        <dbReference type="EMBL" id="OCL26948.1"/>
    </source>
</evidence>
<reference evidence="3" key="1">
    <citation type="submission" date="2016-07" db="EMBL/GenBank/DDBJ databases">
        <authorList>
            <person name="Florea S."/>
            <person name="Webb J.S."/>
            <person name="Jaromczyk J."/>
            <person name="Schardl C.L."/>
        </authorList>
    </citation>
    <scope>NUCLEOTIDE SEQUENCE [LARGE SCALE GENOMIC DNA]</scope>
    <source>
        <strain evidence="3">Z6</strain>
    </source>
</reference>
<evidence type="ECO:0000313" key="3">
    <source>
        <dbReference type="Proteomes" id="UP000093514"/>
    </source>
</evidence>
<gene>
    <name evidence="2" type="ORF">U472_05530</name>
</gene>
<sequence length="169" mass="18971">MKLLGALIIISSSTTIGFIIAQQYLLRPKQLRELQTALQMLETEISYGVTPLPEAFSKLTNSLSSPISTIFKIAQEELDSGVIAEEAWQRAVNDTYSQTALAGEDIEVLLDFGYNLGQTSIDDQVKYMNLAQHKLDALYQQAFTEKEEKVKLWRYLGVLAGFFLAILIF</sequence>
<feature type="transmembrane region" description="Helical" evidence="1">
    <location>
        <begin position="6"/>
        <end position="26"/>
    </location>
</feature>
<organism evidence="2 3">
    <name type="scientific">Orenia metallireducens</name>
    <dbReference type="NCBI Taxonomy" id="1413210"/>
    <lineage>
        <taxon>Bacteria</taxon>
        <taxon>Bacillati</taxon>
        <taxon>Bacillota</taxon>
        <taxon>Clostridia</taxon>
        <taxon>Halanaerobiales</taxon>
        <taxon>Halobacteroidaceae</taxon>
        <taxon>Orenia</taxon>
    </lineage>
</organism>
<dbReference type="PIRSF" id="PIRSF021435">
    <property type="entry name" value="SpoIIIAB"/>
    <property type="match status" value="1"/>
</dbReference>
<comment type="caution">
    <text evidence="2">The sequence shown here is derived from an EMBL/GenBank/DDBJ whole genome shotgun (WGS) entry which is preliminary data.</text>
</comment>
<dbReference type="RefSeq" id="WP_068716353.1">
    <property type="nucleotide sequence ID" value="NZ_LWDV01000008.1"/>
</dbReference>
<reference evidence="2 3" key="2">
    <citation type="submission" date="2016-08" db="EMBL/GenBank/DDBJ databases">
        <title>Orenia metallireducens sp. nov. strain Z6, a Novel Metal-reducing Firmicute from the Deep Subsurface.</title>
        <authorList>
            <person name="Maxim B.I."/>
            <person name="Kenneth K."/>
            <person name="Flynn T.M."/>
            <person name="Oloughlin E.J."/>
            <person name="Locke R.A."/>
            <person name="Weber J.R."/>
            <person name="Egan S.M."/>
            <person name="Mackie R.I."/>
            <person name="Cann I.K."/>
        </authorList>
    </citation>
    <scope>NUCLEOTIDE SEQUENCE [LARGE SCALE GENOMIC DNA]</scope>
    <source>
        <strain evidence="2 3">Z6</strain>
    </source>
</reference>